<organism evidence="1 2">
    <name type="scientific">Trichonephila inaurata madagascariensis</name>
    <dbReference type="NCBI Taxonomy" id="2747483"/>
    <lineage>
        <taxon>Eukaryota</taxon>
        <taxon>Metazoa</taxon>
        <taxon>Ecdysozoa</taxon>
        <taxon>Arthropoda</taxon>
        <taxon>Chelicerata</taxon>
        <taxon>Arachnida</taxon>
        <taxon>Araneae</taxon>
        <taxon>Araneomorphae</taxon>
        <taxon>Entelegynae</taxon>
        <taxon>Araneoidea</taxon>
        <taxon>Nephilidae</taxon>
        <taxon>Trichonephila</taxon>
        <taxon>Trichonephila inaurata</taxon>
    </lineage>
</organism>
<evidence type="ECO:0000313" key="2">
    <source>
        <dbReference type="Proteomes" id="UP000886998"/>
    </source>
</evidence>
<reference evidence="1" key="1">
    <citation type="submission" date="2020-08" db="EMBL/GenBank/DDBJ databases">
        <title>Multicomponent nature underlies the extraordinary mechanical properties of spider dragline silk.</title>
        <authorList>
            <person name="Kono N."/>
            <person name="Nakamura H."/>
            <person name="Mori M."/>
            <person name="Yoshida Y."/>
            <person name="Ohtoshi R."/>
            <person name="Malay A.D."/>
            <person name="Moran D.A.P."/>
            <person name="Tomita M."/>
            <person name="Numata K."/>
            <person name="Arakawa K."/>
        </authorList>
    </citation>
    <scope>NUCLEOTIDE SEQUENCE</scope>
</reference>
<proteinExistence type="predicted"/>
<gene>
    <name evidence="1" type="ORF">TNIN_258121</name>
</gene>
<accession>A0A8X6YE89</accession>
<sequence>MPFIKNQFKIQEIGLHIKLGIIALEFKIRLTLYLEGKKISRLLNDTSWLKRSPEWLKGTSSRILVRESKKIALQLPDLEYRKSNDIDFSMNVL</sequence>
<name>A0A8X6YE89_9ARAC</name>
<dbReference type="AlphaFoldDB" id="A0A8X6YE89"/>
<comment type="caution">
    <text evidence="1">The sequence shown here is derived from an EMBL/GenBank/DDBJ whole genome shotgun (WGS) entry which is preliminary data.</text>
</comment>
<dbReference type="Proteomes" id="UP000886998">
    <property type="component" value="Unassembled WGS sequence"/>
</dbReference>
<keyword evidence="2" id="KW-1185">Reference proteome</keyword>
<protein>
    <submittedName>
        <fullName evidence="1">Uncharacterized protein</fullName>
    </submittedName>
</protein>
<dbReference type="EMBL" id="BMAV01018223">
    <property type="protein sequence ID" value="GFY70407.1"/>
    <property type="molecule type" value="Genomic_DNA"/>
</dbReference>
<evidence type="ECO:0000313" key="1">
    <source>
        <dbReference type="EMBL" id="GFY70407.1"/>
    </source>
</evidence>